<gene>
    <name evidence="1" type="ORF">AVEN_95267_1</name>
</gene>
<comment type="caution">
    <text evidence="1">The sequence shown here is derived from an EMBL/GenBank/DDBJ whole genome shotgun (WGS) entry which is preliminary data.</text>
</comment>
<protein>
    <submittedName>
        <fullName evidence="1">Uncharacterized protein</fullName>
    </submittedName>
</protein>
<reference evidence="1 2" key="1">
    <citation type="journal article" date="2019" name="Sci. Rep.">
        <title>Orb-weaving spider Araneus ventricosus genome elucidates the spidroin gene catalogue.</title>
        <authorList>
            <person name="Kono N."/>
            <person name="Nakamura H."/>
            <person name="Ohtoshi R."/>
            <person name="Moran D.A.P."/>
            <person name="Shinohara A."/>
            <person name="Yoshida Y."/>
            <person name="Fujiwara M."/>
            <person name="Mori M."/>
            <person name="Tomita M."/>
            <person name="Arakawa K."/>
        </authorList>
    </citation>
    <scope>NUCLEOTIDE SEQUENCE [LARGE SCALE GENOMIC DNA]</scope>
</reference>
<keyword evidence="2" id="KW-1185">Reference proteome</keyword>
<evidence type="ECO:0000313" key="1">
    <source>
        <dbReference type="EMBL" id="GBM15644.1"/>
    </source>
</evidence>
<organism evidence="1 2">
    <name type="scientific">Araneus ventricosus</name>
    <name type="common">Orbweaver spider</name>
    <name type="synonym">Epeira ventricosa</name>
    <dbReference type="NCBI Taxonomy" id="182803"/>
    <lineage>
        <taxon>Eukaryota</taxon>
        <taxon>Metazoa</taxon>
        <taxon>Ecdysozoa</taxon>
        <taxon>Arthropoda</taxon>
        <taxon>Chelicerata</taxon>
        <taxon>Arachnida</taxon>
        <taxon>Araneae</taxon>
        <taxon>Araneomorphae</taxon>
        <taxon>Entelegynae</taxon>
        <taxon>Araneoidea</taxon>
        <taxon>Araneidae</taxon>
        <taxon>Araneus</taxon>
    </lineage>
</organism>
<name>A0A4Y2DIH5_ARAVE</name>
<accession>A0A4Y2DIH5</accession>
<dbReference type="Proteomes" id="UP000499080">
    <property type="component" value="Unassembled WGS sequence"/>
</dbReference>
<sequence>MHTLYYLIAPLLYNEDTLISPNNSNEKLSKQSIKVTTRTNFHPLRSWPTNQKQSPNLIANYGANYMLSGQVNQMPSLLSTQARYTHTFWVGQDISDTKRHRSD</sequence>
<evidence type="ECO:0000313" key="2">
    <source>
        <dbReference type="Proteomes" id="UP000499080"/>
    </source>
</evidence>
<proteinExistence type="predicted"/>
<dbReference type="EMBL" id="BGPR01000362">
    <property type="protein sequence ID" value="GBM15644.1"/>
    <property type="molecule type" value="Genomic_DNA"/>
</dbReference>
<dbReference type="AlphaFoldDB" id="A0A4Y2DIH5"/>